<dbReference type="PANTHER" id="PTHR10434">
    <property type="entry name" value="1-ACYL-SN-GLYCEROL-3-PHOSPHATE ACYLTRANSFERASE"/>
    <property type="match status" value="1"/>
</dbReference>
<evidence type="ECO:0000256" key="2">
    <source>
        <dbReference type="ARBA" id="ARBA00022679"/>
    </source>
</evidence>
<keyword evidence="4" id="KW-0472">Membrane</keyword>
<evidence type="ECO:0000313" key="7">
    <source>
        <dbReference type="Proteomes" id="UP000257127"/>
    </source>
</evidence>
<feature type="domain" description="Phospholipid/glycerol acyltransferase" evidence="5">
    <location>
        <begin position="36"/>
        <end position="165"/>
    </location>
</feature>
<comment type="caution">
    <text evidence="6">The sequence shown here is derived from an EMBL/GenBank/DDBJ whole genome shotgun (WGS) entry which is preliminary data.</text>
</comment>
<feature type="transmembrane region" description="Helical" evidence="4">
    <location>
        <begin position="311"/>
        <end position="332"/>
    </location>
</feature>
<keyword evidence="4" id="KW-1133">Transmembrane helix</keyword>
<protein>
    <recommendedName>
        <fullName evidence="5">Phospholipid/glycerol acyltransferase domain-containing protein</fullName>
    </recommendedName>
</protein>
<evidence type="ECO:0000256" key="1">
    <source>
        <dbReference type="ARBA" id="ARBA00005189"/>
    </source>
</evidence>
<dbReference type="GO" id="GO:0003841">
    <property type="term" value="F:1-acylglycerol-3-phosphate O-acyltransferase activity"/>
    <property type="evidence" value="ECO:0007669"/>
    <property type="project" value="TreeGrafter"/>
</dbReference>
<dbReference type="RefSeq" id="WP_116880884.1">
    <property type="nucleotide sequence ID" value="NZ_QURB01000004.1"/>
</dbReference>
<gene>
    <name evidence="6" type="ORF">DXU93_08660</name>
</gene>
<comment type="pathway">
    <text evidence="1">Lipid metabolism.</text>
</comment>
<proteinExistence type="predicted"/>
<dbReference type="SMART" id="SM00563">
    <property type="entry name" value="PlsC"/>
    <property type="match status" value="1"/>
</dbReference>
<dbReference type="EMBL" id="QURB01000004">
    <property type="protein sequence ID" value="RFC54481.1"/>
    <property type="molecule type" value="Genomic_DNA"/>
</dbReference>
<dbReference type="Proteomes" id="UP000257127">
    <property type="component" value="Unassembled WGS sequence"/>
</dbReference>
<dbReference type="OrthoDB" id="9806008at2"/>
<evidence type="ECO:0000259" key="5">
    <source>
        <dbReference type="SMART" id="SM00563"/>
    </source>
</evidence>
<dbReference type="SUPFAM" id="SSF69593">
    <property type="entry name" value="Glycerol-3-phosphate (1)-acyltransferase"/>
    <property type="match status" value="1"/>
</dbReference>
<keyword evidence="7" id="KW-1185">Reference proteome</keyword>
<feature type="transmembrane region" description="Helical" evidence="4">
    <location>
        <begin position="352"/>
        <end position="372"/>
    </location>
</feature>
<feature type="transmembrane region" description="Helical" evidence="4">
    <location>
        <begin position="384"/>
        <end position="402"/>
    </location>
</feature>
<dbReference type="Pfam" id="PF01553">
    <property type="entry name" value="Acyltransferase"/>
    <property type="match status" value="1"/>
</dbReference>
<accession>A0A3E1EY48</accession>
<name>A0A3E1EY48_9FLAO</name>
<reference evidence="6 7" key="1">
    <citation type="submission" date="2018-08" db="EMBL/GenBank/DDBJ databases">
        <title>The draft genome squence of Brumimicrobium sp. N62.</title>
        <authorList>
            <person name="Du Z.-J."/>
            <person name="Luo H.-R."/>
        </authorList>
    </citation>
    <scope>NUCLEOTIDE SEQUENCE [LARGE SCALE GENOMIC DNA]</scope>
    <source>
        <strain evidence="6 7">N62</strain>
    </source>
</reference>
<dbReference type="AlphaFoldDB" id="A0A3E1EY48"/>
<sequence>MRILYIITKFILKLTLWVYYPRKKIVNAPQKRFTRTIFMCNHPSSFMDPLAVVGSQKPITFFMTRSDVFKPFLKPILWAAHMLPIYRQQDGVDTKKKNEKVFDKCATILKNGRGLIVFSEGFTDNVFIRRLKPIKKGAVRIGFTALEKIDWKKKIYLQAVGSSFADPNQLGSDLVISNGDPICLNDYRKDYEKDPNKIIHELTLKMELQMRDQIVDVRNEKVAPFHENVMRITRKGMNANDSDFNIPLLKRWNYAKRLADWFNKVDVENNEELMKLKAKLEAYFNLQKEEGVEETPLYKVLSDQRKKNQDLFYLIALFPVMLLGLIHCYLPYRFIKNFVEKSFKRRVFWGSVKMLLGFVAICIYNLPIIFLMKSLLGMDGALAMLYYLTVIPLSGVIAYNWFKVKSKHQKMNVLEKSDVSKIAEMRNEIENEIDRLIPVA</sequence>
<dbReference type="InterPro" id="IPR002123">
    <property type="entry name" value="Plipid/glycerol_acylTrfase"/>
</dbReference>
<dbReference type="GO" id="GO:0006654">
    <property type="term" value="P:phosphatidic acid biosynthetic process"/>
    <property type="evidence" value="ECO:0007669"/>
    <property type="project" value="TreeGrafter"/>
</dbReference>
<evidence type="ECO:0000313" key="6">
    <source>
        <dbReference type="EMBL" id="RFC54481.1"/>
    </source>
</evidence>
<keyword evidence="2" id="KW-0808">Transferase</keyword>
<organism evidence="6 7">
    <name type="scientific">Brumimicrobium aurantiacum</name>
    <dbReference type="NCBI Taxonomy" id="1737063"/>
    <lineage>
        <taxon>Bacteria</taxon>
        <taxon>Pseudomonadati</taxon>
        <taxon>Bacteroidota</taxon>
        <taxon>Flavobacteriia</taxon>
        <taxon>Flavobacteriales</taxon>
        <taxon>Crocinitomicaceae</taxon>
        <taxon>Brumimicrobium</taxon>
    </lineage>
</organism>
<keyword evidence="3" id="KW-0012">Acyltransferase</keyword>
<evidence type="ECO:0000256" key="3">
    <source>
        <dbReference type="ARBA" id="ARBA00023315"/>
    </source>
</evidence>
<evidence type="ECO:0000256" key="4">
    <source>
        <dbReference type="SAM" id="Phobius"/>
    </source>
</evidence>
<keyword evidence="4" id="KW-0812">Transmembrane</keyword>
<dbReference type="PANTHER" id="PTHR10434:SF11">
    <property type="entry name" value="1-ACYL-SN-GLYCEROL-3-PHOSPHATE ACYLTRANSFERASE"/>
    <property type="match status" value="1"/>
</dbReference>